<dbReference type="SMART" id="SM00543">
    <property type="entry name" value="MIF4G"/>
    <property type="match status" value="1"/>
</dbReference>
<dbReference type="GeneID" id="103036241"/>
<dbReference type="Pfam" id="PF02854">
    <property type="entry name" value="MIF4G"/>
    <property type="match status" value="1"/>
</dbReference>
<evidence type="ECO:0000256" key="5">
    <source>
        <dbReference type="SAM" id="MobiDB-lite"/>
    </source>
</evidence>
<keyword evidence="2" id="KW-0963">Cytoplasm</keyword>
<protein>
    <recommendedName>
        <fullName evidence="4">Polyadenylate-binding protein-interacting protein 1</fullName>
    </recommendedName>
</protein>
<sequence>MAESFDRAPGAERTRGKAGCPPGVGDAYPGRQGEEDPGASVFNQCEPLRQPRTSPPTTNTTTCPDRNSSKPSNPANSNNDSSSSTAALKPHSADPVVQNSTLSVSAPEFFPSTYAPYQDAVYEDGADGYYAEPSLADLVQEFLSHLSSSPGSFEFEIEYITATLNSWVTSEETLHELVELIFTQSTSMQNFAYTGARLCNHLSHHISLSPSTGNFRQLLLQRCRTEFQQRDQAVVGDDVTQRRFHSYVFFLGELYLNLEVKSGKGPPTRADILQMALKQLMDTLFSNPADANLICAVKLLKLTGSILEDSWKQSGKPHMEEIFQRIRNVLLDVQCKRDVKQMLLQLVELRSSNWGRVYTAAAVSEATPDNDPNYYMVPNQIQHLTRYTLLLMSPPSTLQMELHSQLQIQSTLRSIRRYWSGRSVSPSCTRRTGMIRQMQTRMRWTRRSRKRSRSSARSRRGDGNRSNSRSELLEPPGTFQESSGTFQESSGNV</sequence>
<dbReference type="SUPFAM" id="SSF48371">
    <property type="entry name" value="ARM repeat"/>
    <property type="match status" value="1"/>
</dbReference>
<dbReference type="GO" id="GO:0003723">
    <property type="term" value="F:RNA binding"/>
    <property type="evidence" value="ECO:0007669"/>
    <property type="project" value="InterPro"/>
</dbReference>
<dbReference type="EMBL" id="JAICCE010000022">
    <property type="protein sequence ID" value="KAG9261640.1"/>
    <property type="molecule type" value="Genomic_DNA"/>
</dbReference>
<accession>A0A8T2KQP5</accession>
<evidence type="ECO:0000313" key="9">
    <source>
        <dbReference type="Proteomes" id="UP000752171"/>
    </source>
</evidence>
<dbReference type="InterPro" id="IPR016024">
    <property type="entry name" value="ARM-type_fold"/>
</dbReference>
<dbReference type="GO" id="GO:0005737">
    <property type="term" value="C:cytoplasm"/>
    <property type="evidence" value="ECO:0007669"/>
    <property type="project" value="UniProtKB-SubCell"/>
</dbReference>
<proteinExistence type="predicted"/>
<feature type="compositionally biased region" description="Basic residues" evidence="5">
    <location>
        <begin position="443"/>
        <end position="458"/>
    </location>
</feature>
<dbReference type="GO" id="GO:0006446">
    <property type="term" value="P:regulation of translational initiation"/>
    <property type="evidence" value="ECO:0007669"/>
    <property type="project" value="TreeGrafter"/>
</dbReference>
<organism evidence="8 9">
    <name type="scientific">Astyanax mexicanus</name>
    <name type="common">Blind cave fish</name>
    <name type="synonym">Astyanax fasciatus mexicanus</name>
    <dbReference type="NCBI Taxonomy" id="7994"/>
    <lineage>
        <taxon>Eukaryota</taxon>
        <taxon>Metazoa</taxon>
        <taxon>Chordata</taxon>
        <taxon>Craniata</taxon>
        <taxon>Vertebrata</taxon>
        <taxon>Euteleostomi</taxon>
        <taxon>Actinopterygii</taxon>
        <taxon>Neopterygii</taxon>
        <taxon>Teleostei</taxon>
        <taxon>Ostariophysi</taxon>
        <taxon>Characiformes</taxon>
        <taxon>Characoidei</taxon>
        <taxon>Acestrorhamphidae</taxon>
        <taxon>Acestrorhamphinae</taxon>
        <taxon>Astyanax</taxon>
    </lineage>
</organism>
<evidence type="ECO:0000256" key="4">
    <source>
        <dbReference type="ARBA" id="ARBA00074029"/>
    </source>
</evidence>
<evidence type="ECO:0000313" key="8">
    <source>
        <dbReference type="EMBL" id="KAG9261643.1"/>
    </source>
</evidence>
<feature type="domain" description="MIF4G" evidence="6">
    <location>
        <begin position="136"/>
        <end position="353"/>
    </location>
</feature>
<feature type="region of interest" description="Disordered" evidence="5">
    <location>
        <begin position="438"/>
        <end position="493"/>
    </location>
</feature>
<dbReference type="Gene3D" id="1.25.40.180">
    <property type="match status" value="1"/>
</dbReference>
<dbReference type="Proteomes" id="UP000752171">
    <property type="component" value="Unassembled WGS sequence"/>
</dbReference>
<dbReference type="GO" id="GO:0008494">
    <property type="term" value="F:translation activator activity"/>
    <property type="evidence" value="ECO:0007669"/>
    <property type="project" value="TreeGrafter"/>
</dbReference>
<dbReference type="EMBL" id="JAICCE010000022">
    <property type="protein sequence ID" value="KAG9261643.1"/>
    <property type="molecule type" value="Genomic_DNA"/>
</dbReference>
<evidence type="ECO:0000256" key="3">
    <source>
        <dbReference type="ARBA" id="ARBA00022845"/>
    </source>
</evidence>
<dbReference type="FunFam" id="1.25.40.180:FF:000016">
    <property type="entry name" value="polyadenylate-binding protein-interacting protein 1 isoform X1"/>
    <property type="match status" value="1"/>
</dbReference>
<dbReference type="PANTHER" id="PTHR23254:SF15">
    <property type="entry name" value="POLYADENYLATE-BINDING PROTEIN-INTERACTING PROTEIN 1"/>
    <property type="match status" value="1"/>
</dbReference>
<feature type="compositionally biased region" description="Polar residues" evidence="5">
    <location>
        <begin position="479"/>
        <end position="493"/>
    </location>
</feature>
<name>A0A8T2KQP5_ASTMX</name>
<keyword evidence="3" id="KW-0810">Translation regulation</keyword>
<dbReference type="RefSeq" id="XP_022520573.2">
    <property type="nucleotide sequence ID" value="XM_022664852.2"/>
</dbReference>
<evidence type="ECO:0000256" key="2">
    <source>
        <dbReference type="ARBA" id="ARBA00022490"/>
    </source>
</evidence>
<feature type="compositionally biased region" description="Basic and acidic residues" evidence="5">
    <location>
        <begin position="1"/>
        <end position="15"/>
    </location>
</feature>
<dbReference type="OrthoDB" id="8171816at2759"/>
<gene>
    <name evidence="8" type="primary">PAIP1</name>
    <name evidence="7" type="ORF">AMEX_G25225</name>
    <name evidence="8" type="ORF">AMEX_G25228</name>
</gene>
<comment type="caution">
    <text evidence="8">The sequence shown here is derived from an EMBL/GenBank/DDBJ whole genome shotgun (WGS) entry which is preliminary data.</text>
</comment>
<dbReference type="AlphaFoldDB" id="A0A8T2KQP5"/>
<evidence type="ECO:0000313" key="7">
    <source>
        <dbReference type="EMBL" id="KAG9261640.1"/>
    </source>
</evidence>
<reference evidence="8 9" key="1">
    <citation type="submission" date="2021-07" db="EMBL/GenBank/DDBJ databases">
        <authorList>
            <person name="Imarazene B."/>
            <person name="Zahm M."/>
            <person name="Klopp C."/>
            <person name="Cabau C."/>
            <person name="Beille S."/>
            <person name="Jouanno E."/>
            <person name="Castinel A."/>
            <person name="Lluch J."/>
            <person name="Gil L."/>
            <person name="Kuchtly C."/>
            <person name="Lopez Roques C."/>
            <person name="Donnadieu C."/>
            <person name="Parrinello H."/>
            <person name="Journot L."/>
            <person name="Du K."/>
            <person name="Schartl M."/>
            <person name="Retaux S."/>
            <person name="Guiguen Y."/>
        </authorList>
    </citation>
    <scope>NUCLEOTIDE SEQUENCE [LARGE SCALE GENOMIC DNA]</scope>
    <source>
        <strain evidence="8">Pach_M1</strain>
        <tissue evidence="8">Testis</tissue>
    </source>
</reference>
<evidence type="ECO:0000259" key="6">
    <source>
        <dbReference type="SMART" id="SM00543"/>
    </source>
</evidence>
<evidence type="ECO:0000256" key="1">
    <source>
        <dbReference type="ARBA" id="ARBA00004496"/>
    </source>
</evidence>
<dbReference type="InterPro" id="IPR051367">
    <property type="entry name" value="mRNA_TranslReg/HistoneTransl"/>
</dbReference>
<dbReference type="InterPro" id="IPR003890">
    <property type="entry name" value="MIF4G-like_typ-3"/>
</dbReference>
<feature type="compositionally biased region" description="Low complexity" evidence="5">
    <location>
        <begin position="51"/>
        <end position="84"/>
    </location>
</feature>
<dbReference type="PANTHER" id="PTHR23254">
    <property type="entry name" value="EIF4G DOMAIN PROTEIN"/>
    <property type="match status" value="1"/>
</dbReference>
<comment type="subcellular location">
    <subcellularLocation>
        <location evidence="1">Cytoplasm</location>
    </subcellularLocation>
</comment>
<feature type="region of interest" description="Disordered" evidence="5">
    <location>
        <begin position="1"/>
        <end position="95"/>
    </location>
</feature>